<proteinExistence type="predicted"/>
<dbReference type="Gene3D" id="3.40.30.10">
    <property type="entry name" value="Glutaredoxin"/>
    <property type="match status" value="1"/>
</dbReference>
<name>A0A800MU51_CYTFI</name>
<organism evidence="1 2">
    <name type="scientific">Cytobacillus firmus</name>
    <name type="common">Bacillus firmus</name>
    <dbReference type="NCBI Taxonomy" id="1399"/>
    <lineage>
        <taxon>Bacteria</taxon>
        <taxon>Bacillati</taxon>
        <taxon>Bacillota</taxon>
        <taxon>Bacilli</taxon>
        <taxon>Bacillales</taxon>
        <taxon>Bacillaceae</taxon>
        <taxon>Cytobacillus</taxon>
    </lineage>
</organism>
<dbReference type="SUPFAM" id="SSF52833">
    <property type="entry name" value="Thioredoxin-like"/>
    <property type="match status" value="1"/>
</dbReference>
<dbReference type="AlphaFoldDB" id="A0A800MU51"/>
<comment type="caution">
    <text evidence="1">The sequence shown here is derived from an EMBL/GenBank/DDBJ whole genome shotgun (WGS) entry which is preliminary data.</text>
</comment>
<evidence type="ECO:0000313" key="2">
    <source>
        <dbReference type="Proteomes" id="UP000465778"/>
    </source>
</evidence>
<accession>A0A800MU51</accession>
<dbReference type="InterPro" id="IPR036249">
    <property type="entry name" value="Thioredoxin-like_sf"/>
</dbReference>
<dbReference type="EMBL" id="VDEM01000057">
    <property type="protein sequence ID" value="KAF0822441.1"/>
    <property type="molecule type" value="Genomic_DNA"/>
</dbReference>
<dbReference type="InterPro" id="IPR006660">
    <property type="entry name" value="Arsenate_reductase-like"/>
</dbReference>
<gene>
    <name evidence="1" type="ORF">KIS1582_3799</name>
</gene>
<sequence>MRNYHYQKQMVIKEPKLLRRPILTNGDKIVIGYNPDAFKNMAK</sequence>
<reference evidence="1 2" key="1">
    <citation type="journal article" date="2020" name="G3 (Bethesda)">
        <title>Whole Genome Sequencing and Comparative Genomics of Two Nematicidal Bacillus Strains Reveals a Wide Range of Possible Virulence Factors.</title>
        <authorList>
            <person name="Susic N."/>
            <person name="Janezic S."/>
            <person name="Rupnik M."/>
            <person name="Geric Stare B."/>
        </authorList>
    </citation>
    <scope>NUCLEOTIDE SEQUENCE [LARGE SCALE GENOMIC DNA]</scope>
    <source>
        <strain evidence="1 2">I-1582</strain>
    </source>
</reference>
<evidence type="ECO:0000313" key="1">
    <source>
        <dbReference type="EMBL" id="KAF0822441.1"/>
    </source>
</evidence>
<dbReference type="Proteomes" id="UP000465778">
    <property type="component" value="Unassembled WGS sequence"/>
</dbReference>
<dbReference type="Pfam" id="PF03960">
    <property type="entry name" value="ArsC"/>
    <property type="match status" value="1"/>
</dbReference>
<protein>
    <submittedName>
        <fullName evidence="1">YqgZ</fullName>
    </submittedName>
</protein>